<evidence type="ECO:0000313" key="2">
    <source>
        <dbReference type="EMBL" id="CAK0872288.1"/>
    </source>
</evidence>
<sequence>PPSTTGRLGRTRRGPRGGEDARACATAGGRGGGGQGSLPPPEAASAGEREKLIGLMVHWRTSRIIETVYEAVRRGAGRAAAAPARACAAAAVRGSALPRSAAPAARDQRRAGKRSAAPLSGGRGQARLKRYQENHGVRPGRRSPLARAPSAKMPLRPLGAPSARAPGASCYDKEINKKGLLPTRPRGGGKKKRARTPRPGRRPRRAPLCEEVGRARGDCSSAEAAAAPRAAVPAKGARCGAASAAVQAPGGGGERGGPPPRGGAEPSLLRRGRGGG</sequence>
<dbReference type="EMBL" id="CAUYUJ010017156">
    <property type="protein sequence ID" value="CAK0872288.1"/>
    <property type="molecule type" value="Genomic_DNA"/>
</dbReference>
<evidence type="ECO:0000256" key="1">
    <source>
        <dbReference type="SAM" id="MobiDB-lite"/>
    </source>
</evidence>
<feature type="region of interest" description="Disordered" evidence="1">
    <location>
        <begin position="92"/>
        <end position="276"/>
    </location>
</feature>
<comment type="caution">
    <text evidence="2">The sequence shown here is derived from an EMBL/GenBank/DDBJ whole genome shotgun (WGS) entry which is preliminary data.</text>
</comment>
<feature type="region of interest" description="Disordered" evidence="1">
    <location>
        <begin position="1"/>
        <end position="49"/>
    </location>
</feature>
<feature type="compositionally biased region" description="Basic residues" evidence="1">
    <location>
        <begin position="187"/>
        <end position="205"/>
    </location>
</feature>
<feature type="non-terminal residue" evidence="2">
    <location>
        <position position="1"/>
    </location>
</feature>
<reference evidence="2" key="1">
    <citation type="submission" date="2023-10" db="EMBL/GenBank/DDBJ databases">
        <authorList>
            <person name="Chen Y."/>
            <person name="Shah S."/>
            <person name="Dougan E. K."/>
            <person name="Thang M."/>
            <person name="Chan C."/>
        </authorList>
    </citation>
    <scope>NUCLEOTIDE SEQUENCE [LARGE SCALE GENOMIC DNA]</scope>
</reference>
<accession>A0ABN9VGH4</accession>
<name>A0ABN9VGH4_9DINO</name>
<organism evidence="2 3">
    <name type="scientific">Prorocentrum cordatum</name>
    <dbReference type="NCBI Taxonomy" id="2364126"/>
    <lineage>
        <taxon>Eukaryota</taxon>
        <taxon>Sar</taxon>
        <taxon>Alveolata</taxon>
        <taxon>Dinophyceae</taxon>
        <taxon>Prorocentrales</taxon>
        <taxon>Prorocentraceae</taxon>
        <taxon>Prorocentrum</taxon>
    </lineage>
</organism>
<dbReference type="Proteomes" id="UP001189429">
    <property type="component" value="Unassembled WGS sequence"/>
</dbReference>
<feature type="compositionally biased region" description="Low complexity" evidence="1">
    <location>
        <begin position="218"/>
        <end position="248"/>
    </location>
</feature>
<feature type="compositionally biased region" description="Basic and acidic residues" evidence="1">
    <location>
        <begin position="207"/>
        <end position="217"/>
    </location>
</feature>
<protein>
    <submittedName>
        <fullName evidence="2">Uncharacterized protein</fullName>
    </submittedName>
</protein>
<evidence type="ECO:0000313" key="3">
    <source>
        <dbReference type="Proteomes" id="UP001189429"/>
    </source>
</evidence>
<feature type="compositionally biased region" description="Low complexity" evidence="1">
    <location>
        <begin position="92"/>
        <end position="105"/>
    </location>
</feature>
<proteinExistence type="predicted"/>
<keyword evidence="3" id="KW-1185">Reference proteome</keyword>
<gene>
    <name evidence="2" type="ORF">PCOR1329_LOCUS57797</name>
</gene>